<dbReference type="AlphaFoldDB" id="A0A919CQX1"/>
<comment type="caution">
    <text evidence="1">The sequence shown here is derived from an EMBL/GenBank/DDBJ whole genome shotgun (WGS) entry which is preliminary data.</text>
</comment>
<keyword evidence="2" id="KW-1185">Reference proteome</keyword>
<proteinExistence type="predicted"/>
<organism evidence="1 2">
    <name type="scientific">Thalassobaculum fulvum</name>
    <dbReference type="NCBI Taxonomy" id="1633335"/>
    <lineage>
        <taxon>Bacteria</taxon>
        <taxon>Pseudomonadati</taxon>
        <taxon>Pseudomonadota</taxon>
        <taxon>Alphaproteobacteria</taxon>
        <taxon>Rhodospirillales</taxon>
        <taxon>Thalassobaculaceae</taxon>
        <taxon>Thalassobaculum</taxon>
    </lineage>
</organism>
<evidence type="ECO:0000313" key="2">
    <source>
        <dbReference type="Proteomes" id="UP000630353"/>
    </source>
</evidence>
<reference evidence="1" key="2">
    <citation type="submission" date="2020-09" db="EMBL/GenBank/DDBJ databases">
        <authorList>
            <person name="Sun Q."/>
            <person name="Kim S."/>
        </authorList>
    </citation>
    <scope>NUCLEOTIDE SEQUENCE</scope>
    <source>
        <strain evidence="1">KCTC 42651</strain>
    </source>
</reference>
<dbReference type="InterPro" id="IPR037171">
    <property type="entry name" value="NagB/RpiA_transferase-like"/>
</dbReference>
<sequence length="641" mass="67904">MRDKIVSADEAVAVIRDGDTLANSGFVGIGTPDGLLAALERRFLETGGPRDLTLVFAAGQGDGKDRGLNRLGHPGLVRRAIGGHWGLIPKLGRLALDDSIEAYNLPQGCISHLYRAIAGGKPGILTRVGLGTFVDPRLDGGRINARTTEPLVEVIETGGEEWLFYRAFPINIAFLRATTADAAGNLTMEREALTLDALAMATAARNSGGLVIAQVERVAEAGSLHPRQVKVPGALVDCVVVAEPEHHRQTYATAYNPAFSGEIRVPIADGAGMALTERKVIARRAALELAANAVVNLGIGMPEGVAAVAAEEKILKYLTLTAEPGVIGGLPASGLDFGAAANTDAVIDQNQQFDFYDGGGLDLACLGMAETDREGNVNVSRFGPKLAGAGGFINISQNARRLVFVGTFTAGGLEVAIEDGKLRIVTEGRSPKFVEAVQQITFAGRRAAARGQPVLYVTERAVFRLDPDGLRLTEVAPGIDLERDVLARMGFRPLIDTVAGMDARLFRDAPMGLEPDLVGVPIADRLQFDAATGTLFLNFEGMAIRTPGDVRAVEEAVEARCRAIGRKVHAVVNYDNVTVAEPVLDAWAAMSARVSAARYETVRRYTTSAFMRLKLGAALSARGVAPHVFESREEAQAASGA</sequence>
<dbReference type="PANTHER" id="PTHR43293:SF1">
    <property type="entry name" value="ACETATE COA-TRANSFERASE YDIF"/>
    <property type="match status" value="1"/>
</dbReference>
<protein>
    <submittedName>
        <fullName evidence="1">Acyl CoA:acetate/3-ketoacid CoA transferase</fullName>
    </submittedName>
</protein>
<dbReference type="SUPFAM" id="SSF100950">
    <property type="entry name" value="NagB/RpiA/CoA transferase-like"/>
    <property type="match status" value="2"/>
</dbReference>
<dbReference type="RefSeq" id="WP_189989743.1">
    <property type="nucleotide sequence ID" value="NZ_BMZS01000005.1"/>
</dbReference>
<dbReference type="Gene3D" id="3.40.1080.10">
    <property type="entry name" value="Glutaconate Coenzyme A-transferase"/>
    <property type="match status" value="2"/>
</dbReference>
<dbReference type="SMART" id="SM00882">
    <property type="entry name" value="CoA_trans"/>
    <property type="match status" value="2"/>
</dbReference>
<dbReference type="GO" id="GO:0008410">
    <property type="term" value="F:CoA-transferase activity"/>
    <property type="evidence" value="ECO:0007669"/>
    <property type="project" value="InterPro"/>
</dbReference>
<dbReference type="PANTHER" id="PTHR43293">
    <property type="entry name" value="ACETATE COA-TRANSFERASE YDIF"/>
    <property type="match status" value="1"/>
</dbReference>
<name>A0A919CQX1_9PROT</name>
<dbReference type="EMBL" id="BMZS01000005">
    <property type="protein sequence ID" value="GHD50538.1"/>
    <property type="molecule type" value="Genomic_DNA"/>
</dbReference>
<dbReference type="Proteomes" id="UP000630353">
    <property type="component" value="Unassembled WGS sequence"/>
</dbReference>
<evidence type="ECO:0000313" key="1">
    <source>
        <dbReference type="EMBL" id="GHD50538.1"/>
    </source>
</evidence>
<dbReference type="Pfam" id="PF01144">
    <property type="entry name" value="CoA_trans"/>
    <property type="match status" value="1"/>
</dbReference>
<gene>
    <name evidence="1" type="ORF">GCM10017083_23880</name>
</gene>
<reference evidence="1" key="1">
    <citation type="journal article" date="2014" name="Int. J. Syst. Evol. Microbiol.">
        <title>Complete genome sequence of Corynebacterium casei LMG S-19264T (=DSM 44701T), isolated from a smear-ripened cheese.</title>
        <authorList>
            <consortium name="US DOE Joint Genome Institute (JGI-PGF)"/>
            <person name="Walter F."/>
            <person name="Albersmeier A."/>
            <person name="Kalinowski J."/>
            <person name="Ruckert C."/>
        </authorList>
    </citation>
    <scope>NUCLEOTIDE SEQUENCE</scope>
    <source>
        <strain evidence="1">KCTC 42651</strain>
    </source>
</reference>
<accession>A0A919CQX1</accession>
<dbReference type="InterPro" id="IPR004165">
    <property type="entry name" value="CoA_trans_fam_I"/>
</dbReference>
<keyword evidence="1" id="KW-0808">Transferase</keyword>